<feature type="signal peptide" evidence="2">
    <location>
        <begin position="1"/>
        <end position="21"/>
    </location>
</feature>
<organism evidence="3 4">
    <name type="scientific">Sulfurospirillum diekertiae</name>
    <dbReference type="NCBI Taxonomy" id="1854492"/>
    <lineage>
        <taxon>Bacteria</taxon>
        <taxon>Pseudomonadati</taxon>
        <taxon>Campylobacterota</taxon>
        <taxon>Epsilonproteobacteria</taxon>
        <taxon>Campylobacterales</taxon>
        <taxon>Sulfurospirillaceae</taxon>
        <taxon>Sulfurospirillum</taxon>
    </lineage>
</organism>
<feature type="region of interest" description="Disordered" evidence="1">
    <location>
        <begin position="30"/>
        <end position="50"/>
    </location>
</feature>
<gene>
    <name evidence="3" type="ORF">Sdiek1_2450</name>
</gene>
<dbReference type="AlphaFoldDB" id="A0A1Y0HNS2"/>
<evidence type="ECO:0008006" key="5">
    <source>
        <dbReference type="Google" id="ProtNLM"/>
    </source>
</evidence>
<keyword evidence="2" id="KW-0732">Signal</keyword>
<evidence type="ECO:0000256" key="2">
    <source>
        <dbReference type="SAM" id="SignalP"/>
    </source>
</evidence>
<feature type="chain" id="PRO_5012168893" description="DUF4197 domain-containing protein" evidence="2">
    <location>
        <begin position="22"/>
        <end position="267"/>
    </location>
</feature>
<dbReference type="EMBL" id="CP021416">
    <property type="protein sequence ID" value="ARU49600.1"/>
    <property type="molecule type" value="Genomic_DNA"/>
</dbReference>
<keyword evidence="4" id="KW-1185">Reference proteome</keyword>
<sequence>MLPKKLILLAPLMLCATNWQDAVNTAVSATSTQKQATTSSPTSTQSSATSGVKEALSLGAQQAVSLLGKEGGFLNNSAVKIPLPASIKPVATAAEKLGGKSYVDDFVKTMNSAASKSVPKTASIFSDTISSMSIEDANAIVKGSNTAATDYFKTKAGTKLLSAIMPIIKESMNESQVMSSYQSLKGFAGGSNPVAGASNNALMGQASSIAKGFGMGDAVPSGDESIEDYIGRKTLDGLFYMIEEKEKALRSNPLASGSSIIQQVFGK</sequence>
<evidence type="ECO:0000313" key="3">
    <source>
        <dbReference type="EMBL" id="ARU49600.1"/>
    </source>
</evidence>
<protein>
    <recommendedName>
        <fullName evidence="5">DUF4197 domain-containing protein</fullName>
    </recommendedName>
</protein>
<dbReference type="Proteomes" id="UP000196005">
    <property type="component" value="Chromosome"/>
</dbReference>
<dbReference type="OrthoDB" id="9789685at2"/>
<name>A0A1Y0HNS2_9BACT</name>
<dbReference type="InterPro" id="IPR025245">
    <property type="entry name" value="DUF4197"/>
</dbReference>
<accession>A0A1Y0HNS2</accession>
<proteinExistence type="predicted"/>
<dbReference type="Pfam" id="PF13852">
    <property type="entry name" value="DUF4197"/>
    <property type="match status" value="1"/>
</dbReference>
<evidence type="ECO:0000313" key="4">
    <source>
        <dbReference type="Proteomes" id="UP000196005"/>
    </source>
</evidence>
<dbReference type="KEGG" id="suls:Sdiek1_2450"/>
<evidence type="ECO:0000256" key="1">
    <source>
        <dbReference type="SAM" id="MobiDB-lite"/>
    </source>
</evidence>
<reference evidence="4" key="1">
    <citation type="submission" date="2017-05" db="EMBL/GenBank/DDBJ databases">
        <title>Dechlorination kinetics govern the competition between two new strains of the genus Sulfurospirillum.</title>
        <authorList>
            <person name="Buttet G.F."/>
            <person name="Murray A.M."/>
            <person name="Goris T."/>
            <person name="Burion M."/>
            <person name="Lin B."/>
            <person name="Rolle M."/>
            <person name="Maillard J."/>
        </authorList>
    </citation>
    <scope>NUCLEOTIDE SEQUENCE [LARGE SCALE GENOMIC DNA]</scope>
    <source>
        <strain evidence="4">SL2-1</strain>
    </source>
</reference>
<dbReference type="RefSeq" id="WP_087439329.1">
    <property type="nucleotide sequence ID" value="NZ_CP021416.1"/>
</dbReference>